<dbReference type="AlphaFoldDB" id="A0AAW1CM14"/>
<organism evidence="2 3">
    <name type="scientific">Rhynocoris fuscipes</name>
    <dbReference type="NCBI Taxonomy" id="488301"/>
    <lineage>
        <taxon>Eukaryota</taxon>
        <taxon>Metazoa</taxon>
        <taxon>Ecdysozoa</taxon>
        <taxon>Arthropoda</taxon>
        <taxon>Hexapoda</taxon>
        <taxon>Insecta</taxon>
        <taxon>Pterygota</taxon>
        <taxon>Neoptera</taxon>
        <taxon>Paraneoptera</taxon>
        <taxon>Hemiptera</taxon>
        <taxon>Heteroptera</taxon>
        <taxon>Panheteroptera</taxon>
        <taxon>Cimicomorpha</taxon>
        <taxon>Reduviidae</taxon>
        <taxon>Harpactorinae</taxon>
        <taxon>Harpactorini</taxon>
        <taxon>Rhynocoris</taxon>
    </lineage>
</organism>
<evidence type="ECO:0000313" key="2">
    <source>
        <dbReference type="EMBL" id="KAK9497868.1"/>
    </source>
</evidence>
<dbReference type="Gene3D" id="2.60.40.10">
    <property type="entry name" value="Immunoglobulins"/>
    <property type="match status" value="2"/>
</dbReference>
<name>A0AAW1CM14_9HEMI</name>
<gene>
    <name evidence="2" type="ORF">O3M35_003778</name>
</gene>
<dbReference type="FunFam" id="2.60.40.10:FF:000097">
    <property type="entry name" value="Bent, isoform F"/>
    <property type="match status" value="1"/>
</dbReference>
<evidence type="ECO:0000259" key="1">
    <source>
        <dbReference type="PROSITE" id="PS50835"/>
    </source>
</evidence>
<evidence type="ECO:0000313" key="3">
    <source>
        <dbReference type="Proteomes" id="UP001461498"/>
    </source>
</evidence>
<keyword evidence="3" id="KW-1185">Reference proteome</keyword>
<proteinExistence type="predicted"/>
<dbReference type="PROSITE" id="PS50835">
    <property type="entry name" value="IG_LIKE"/>
    <property type="match status" value="2"/>
</dbReference>
<dbReference type="InterPro" id="IPR007110">
    <property type="entry name" value="Ig-like_dom"/>
</dbReference>
<dbReference type="CDD" id="cd00096">
    <property type="entry name" value="Ig"/>
    <property type="match status" value="1"/>
</dbReference>
<dbReference type="Proteomes" id="UP001461498">
    <property type="component" value="Unassembled WGS sequence"/>
</dbReference>
<dbReference type="GO" id="GO:0004672">
    <property type="term" value="F:protein kinase activity"/>
    <property type="evidence" value="ECO:0007669"/>
    <property type="project" value="TreeGrafter"/>
</dbReference>
<comment type="caution">
    <text evidence="2">The sequence shown here is derived from an EMBL/GenBank/DDBJ whole genome shotgun (WGS) entry which is preliminary data.</text>
</comment>
<dbReference type="SUPFAM" id="SSF48726">
    <property type="entry name" value="Immunoglobulin"/>
    <property type="match status" value="2"/>
</dbReference>
<feature type="domain" description="Ig-like" evidence="1">
    <location>
        <begin position="1"/>
        <end position="75"/>
    </location>
</feature>
<dbReference type="InterPro" id="IPR036179">
    <property type="entry name" value="Ig-like_dom_sf"/>
</dbReference>
<reference evidence="2 3" key="1">
    <citation type="submission" date="2022-12" db="EMBL/GenBank/DDBJ databases">
        <title>Chromosome-level genome assembly of true bugs.</title>
        <authorList>
            <person name="Ma L."/>
            <person name="Li H."/>
        </authorList>
    </citation>
    <scope>NUCLEOTIDE SEQUENCE [LARGE SCALE GENOMIC DNA]</scope>
    <source>
        <strain evidence="2">Lab_2022b</strain>
    </source>
</reference>
<protein>
    <recommendedName>
        <fullName evidence="1">Ig-like domain-containing protein</fullName>
    </recommendedName>
</protein>
<feature type="domain" description="Ig-like" evidence="1">
    <location>
        <begin position="87"/>
        <end position="123"/>
    </location>
</feature>
<dbReference type="InterPro" id="IPR013783">
    <property type="entry name" value="Ig-like_fold"/>
</dbReference>
<dbReference type="Pfam" id="PF07679">
    <property type="entry name" value="I-set"/>
    <property type="match status" value="2"/>
</dbReference>
<dbReference type="InterPro" id="IPR013098">
    <property type="entry name" value="Ig_I-set"/>
</dbReference>
<sequence length="168" mass="18766">MECLLEADPLPDIIWYKGSTVILDSSRIRMTRKATGKDQYLLRLEISKPTPDDGGNYKCNACNIYGESNANIALNFQGGDEGAGFAPSFTEKPRIIPNGDGTLITMKCVCTAKPKPEVTWLKETKKVTEGGRIRMRVEQSGDVYTLMLEIQVCIVQYIPFILLESLRK</sequence>
<accession>A0AAW1CM14</accession>
<dbReference type="PANTHER" id="PTHR47633:SF8">
    <property type="entry name" value="SPEG NEIGHBOR PROTEIN"/>
    <property type="match status" value="1"/>
</dbReference>
<dbReference type="PANTHER" id="PTHR47633">
    <property type="entry name" value="IMMUNOGLOBULIN"/>
    <property type="match status" value="1"/>
</dbReference>
<dbReference type="EMBL" id="JAPXFL010000013">
    <property type="protein sequence ID" value="KAK9497868.1"/>
    <property type="molecule type" value="Genomic_DNA"/>
</dbReference>